<dbReference type="Proteomes" id="UP000007881">
    <property type="component" value="Chromosome"/>
</dbReference>
<dbReference type="OrthoDB" id="102178at2"/>
<dbReference type="KEGG" id="phm:PSMK_15180"/>
<evidence type="ECO:0000313" key="3">
    <source>
        <dbReference type="EMBL" id="BAM03677.1"/>
    </source>
</evidence>
<name>I0IEI9_PHYMF</name>
<keyword evidence="4" id="KW-1185">Reference proteome</keyword>
<dbReference type="EMBL" id="AP012338">
    <property type="protein sequence ID" value="BAM03677.1"/>
    <property type="molecule type" value="Genomic_DNA"/>
</dbReference>
<dbReference type="GO" id="GO:0030145">
    <property type="term" value="F:manganese ion binding"/>
    <property type="evidence" value="ECO:0007669"/>
    <property type="project" value="InterPro"/>
</dbReference>
<evidence type="ECO:0000256" key="2">
    <source>
        <dbReference type="ARBA" id="ARBA00023277"/>
    </source>
</evidence>
<dbReference type="SUPFAM" id="SSF53743">
    <property type="entry name" value="FucI/AraA N-terminal and middle domains"/>
    <property type="match status" value="1"/>
</dbReference>
<protein>
    <recommendedName>
        <fullName evidence="5">L-fucose isomerase C-terminal domain-containing protein</fullName>
    </recommendedName>
</protein>
<accession>I0IEI9</accession>
<dbReference type="AlphaFoldDB" id="I0IEI9"/>
<dbReference type="GO" id="GO:0008736">
    <property type="term" value="F:L-fucose isomerase activity"/>
    <property type="evidence" value="ECO:0007669"/>
    <property type="project" value="InterPro"/>
</dbReference>
<evidence type="ECO:0000256" key="1">
    <source>
        <dbReference type="ARBA" id="ARBA00023235"/>
    </source>
</evidence>
<reference evidence="3 4" key="1">
    <citation type="submission" date="2012-02" db="EMBL/GenBank/DDBJ databases">
        <title>Complete genome sequence of Phycisphaera mikurensis NBRC 102666.</title>
        <authorList>
            <person name="Ankai A."/>
            <person name="Hosoyama A."/>
            <person name="Terui Y."/>
            <person name="Sekine M."/>
            <person name="Fukai R."/>
            <person name="Kato Y."/>
            <person name="Nakamura S."/>
            <person name="Yamada-Narita S."/>
            <person name="Kawakoshi A."/>
            <person name="Fukunaga Y."/>
            <person name="Yamazaki S."/>
            <person name="Fujita N."/>
        </authorList>
    </citation>
    <scope>NUCLEOTIDE SEQUENCE [LARGE SCALE GENOMIC DNA]</scope>
    <source>
        <strain evidence="4">NBRC 102666 / KCTC 22515 / FYK2301M01</strain>
    </source>
</reference>
<dbReference type="GO" id="GO:0019571">
    <property type="term" value="P:D-arabinose catabolic process"/>
    <property type="evidence" value="ECO:0007669"/>
    <property type="project" value="TreeGrafter"/>
</dbReference>
<keyword evidence="1" id="KW-0413">Isomerase</keyword>
<dbReference type="HOGENOM" id="CLU_039041_0_0_0"/>
<dbReference type="STRING" id="1142394.PSMK_15180"/>
<organism evidence="3 4">
    <name type="scientific">Phycisphaera mikurensis (strain NBRC 102666 / KCTC 22515 / FYK2301M01)</name>
    <dbReference type="NCBI Taxonomy" id="1142394"/>
    <lineage>
        <taxon>Bacteria</taxon>
        <taxon>Pseudomonadati</taxon>
        <taxon>Planctomycetota</taxon>
        <taxon>Phycisphaerae</taxon>
        <taxon>Phycisphaerales</taxon>
        <taxon>Phycisphaeraceae</taxon>
        <taxon>Phycisphaera</taxon>
    </lineage>
</organism>
<dbReference type="InterPro" id="IPR038393">
    <property type="entry name" value="Fuc_iso_dom3_sf"/>
</dbReference>
<dbReference type="GO" id="GO:0042355">
    <property type="term" value="P:L-fucose catabolic process"/>
    <property type="evidence" value="ECO:0007669"/>
    <property type="project" value="TreeGrafter"/>
</dbReference>
<dbReference type="InterPro" id="IPR005763">
    <property type="entry name" value="Fucose_isomerase"/>
</dbReference>
<dbReference type="PANTHER" id="PTHR37840:SF1">
    <property type="entry name" value="L-FUCOSE ISOMERASE"/>
    <property type="match status" value="1"/>
</dbReference>
<dbReference type="PATRIC" id="fig|1142394.8.peg.1563"/>
<dbReference type="RefSeq" id="WP_014436895.1">
    <property type="nucleotide sequence ID" value="NC_017080.1"/>
</dbReference>
<dbReference type="PANTHER" id="PTHR37840">
    <property type="entry name" value="L-FUCOSE ISOMERASE"/>
    <property type="match status" value="1"/>
</dbReference>
<evidence type="ECO:0000313" key="4">
    <source>
        <dbReference type="Proteomes" id="UP000007881"/>
    </source>
</evidence>
<evidence type="ECO:0008006" key="5">
    <source>
        <dbReference type="Google" id="ProtNLM"/>
    </source>
</evidence>
<dbReference type="GO" id="GO:0008790">
    <property type="term" value="F:arabinose isomerase activity"/>
    <property type="evidence" value="ECO:0007669"/>
    <property type="project" value="TreeGrafter"/>
</dbReference>
<gene>
    <name evidence="3" type="ordered locus">PSMK_15180</name>
</gene>
<keyword evidence="2" id="KW-0119">Carbohydrate metabolism</keyword>
<dbReference type="InterPro" id="IPR009015">
    <property type="entry name" value="Fucose_isomerase_N/cen_sf"/>
</dbReference>
<sequence>MSSYTLPELLEPEPVAAQTAVLVASGDSRSSANARCWPAQQELEADAAEALAGLGWSVRRGHGTVGSAHGEHGFIDSQARGRDVFASIHPDAPVVVAEAVWQYSSHVLAGLCQHRGPVLVLANWSGTWPGLVGALNLRGSLTKAGRPHSFLWGEDFAAEGFMSKLRQWCDTGTIEHAMPQVHARGGLPAAERELGEALAAELQHRPAILGVFDEGCMGMFNAIVPDHLLHPTGVFKERLSQSALYAAMREVSDAEAQAVRGWYDQAGITFETGDDPETDLTEDQILDQCRMYVAAVRIADAFGCDAIGIQYQQGLKDLAPASDLVEGTLNCSVRPPVERADGSVIRGGEAITHFNEADECAGLDGLVTHRVWTAMGMSPDNTLHDLRWGDEDRSGTTDAYVWVFEISGSVPPTHFAHGWQGATSKRQPPMYFRLGGGSIQGVSKAGPCVWSRIYVADDRLHMDLGRCRAIDLPAEETQRRLDATTPQWPIMHAVTHGVSRDEMMAKHQANHIQLVYADSDERADRALAAKAAMAAAMGIRVNLCGEAADGMRLADKLASLT</sequence>
<dbReference type="GO" id="GO:0005737">
    <property type="term" value="C:cytoplasm"/>
    <property type="evidence" value="ECO:0007669"/>
    <property type="project" value="InterPro"/>
</dbReference>
<proteinExistence type="predicted"/>
<dbReference type="Gene3D" id="3.20.14.10">
    <property type="entry name" value="L-fucose/L-arabinose isomerase, C-terminal"/>
    <property type="match status" value="1"/>
</dbReference>
<dbReference type="eggNOG" id="COG2407">
    <property type="taxonomic scope" value="Bacteria"/>
</dbReference>